<dbReference type="AlphaFoldDB" id="A0A0C9T6Y0"/>
<organism evidence="2 3">
    <name type="scientific">Plicaturopsis crispa FD-325 SS-3</name>
    <dbReference type="NCBI Taxonomy" id="944288"/>
    <lineage>
        <taxon>Eukaryota</taxon>
        <taxon>Fungi</taxon>
        <taxon>Dikarya</taxon>
        <taxon>Basidiomycota</taxon>
        <taxon>Agaricomycotina</taxon>
        <taxon>Agaricomycetes</taxon>
        <taxon>Agaricomycetidae</taxon>
        <taxon>Amylocorticiales</taxon>
        <taxon>Amylocorticiaceae</taxon>
        <taxon>Plicatura</taxon>
        <taxon>Plicaturopsis crispa</taxon>
    </lineage>
</organism>
<dbReference type="HOGENOM" id="CLU_022145_0_0_1"/>
<feature type="signal peptide" evidence="1">
    <location>
        <begin position="1"/>
        <end position="18"/>
    </location>
</feature>
<evidence type="ECO:0000313" key="2">
    <source>
        <dbReference type="EMBL" id="KII83888.1"/>
    </source>
</evidence>
<gene>
    <name evidence="2" type="ORF">PLICRDRAFT_430448</name>
</gene>
<proteinExistence type="predicted"/>
<reference evidence="2 3" key="1">
    <citation type="submission" date="2014-06" db="EMBL/GenBank/DDBJ databases">
        <title>Evolutionary Origins and Diversification of the Mycorrhizal Mutualists.</title>
        <authorList>
            <consortium name="DOE Joint Genome Institute"/>
            <consortium name="Mycorrhizal Genomics Consortium"/>
            <person name="Kohler A."/>
            <person name="Kuo A."/>
            <person name="Nagy L.G."/>
            <person name="Floudas D."/>
            <person name="Copeland A."/>
            <person name="Barry K.W."/>
            <person name="Cichocki N."/>
            <person name="Veneault-Fourrey C."/>
            <person name="LaButti K."/>
            <person name="Lindquist E.A."/>
            <person name="Lipzen A."/>
            <person name="Lundell T."/>
            <person name="Morin E."/>
            <person name="Murat C."/>
            <person name="Riley R."/>
            <person name="Ohm R."/>
            <person name="Sun H."/>
            <person name="Tunlid A."/>
            <person name="Henrissat B."/>
            <person name="Grigoriev I.V."/>
            <person name="Hibbett D.S."/>
            <person name="Martin F."/>
        </authorList>
    </citation>
    <scope>NUCLEOTIDE SEQUENCE [LARGE SCALE GENOMIC DNA]</scope>
    <source>
        <strain evidence="2 3">FD-325 SS-3</strain>
    </source>
</reference>
<protein>
    <submittedName>
        <fullName evidence="2">Uncharacterized protein</fullName>
    </submittedName>
</protein>
<dbReference type="EMBL" id="KN832573">
    <property type="protein sequence ID" value="KII83888.1"/>
    <property type="molecule type" value="Genomic_DNA"/>
</dbReference>
<keyword evidence="1" id="KW-0732">Signal</keyword>
<accession>A0A0C9T6Y0</accession>
<feature type="chain" id="PRO_5002204088" evidence="1">
    <location>
        <begin position="19"/>
        <end position="581"/>
    </location>
</feature>
<keyword evidence="3" id="KW-1185">Reference proteome</keyword>
<name>A0A0C9T6Y0_PLICR</name>
<dbReference type="OrthoDB" id="73875at2759"/>
<sequence length="581" mass="61164">MVAQHLLLLSLFAVAARANDWSTPCFNGECSYELPKTNASSPHAVMKITGSPDAITDITEAAGWIILGCDQEALTHDVRIVCQSNDTSSTGCGHLYQNVDVVGKIVRLPEDCGKSPFARVVNLTDHDDQSIPDDVSKRLIGSGHQVKMISLDTNFHEVDANKTGNVQIAIQGTTIQGATGSVVSQYNGTATGNSFINAGIKSFLNWNKNITKTLTPIDVVKPNFTLIDESIDCPATQKVPAFRAAIDAQMDIDAHAEPEIGIVASGSLIPPKISHFALFAGLTADIKGSLRVNVSAGGTLASKRIPLFTQALGGIDIPGIITLGPTFTVTVGTAASLDVDLDFEVDLAYKVDNAQMFFPPSDAYPNKGSFVPSDTPFKLSLPPSAPTKTKFTANLIPELDFGLKAFGGVAEATVFLNMNAAANLVLDIDAPANTTATKAAVAAGKDVDVDGCASINGDFSVNAGARGSFFSFFNDATSVPLFNEQFDLFSKCFGNATSTEKRTLPARSDVSVVRAPRPSARALNSHFSRRSHHQVARSLVPKGEQLACILLQAAELVSAQTVKGGSAPSSTIAAPQPTKSG</sequence>
<evidence type="ECO:0000313" key="3">
    <source>
        <dbReference type="Proteomes" id="UP000053263"/>
    </source>
</evidence>
<evidence type="ECO:0000256" key="1">
    <source>
        <dbReference type="SAM" id="SignalP"/>
    </source>
</evidence>
<dbReference type="Proteomes" id="UP000053263">
    <property type="component" value="Unassembled WGS sequence"/>
</dbReference>